<dbReference type="Pfam" id="PF02738">
    <property type="entry name" value="MoCoBD_1"/>
    <property type="match status" value="1"/>
</dbReference>
<feature type="region of interest" description="Disordered" evidence="7">
    <location>
        <begin position="150"/>
        <end position="220"/>
    </location>
</feature>
<dbReference type="InterPro" id="IPR002888">
    <property type="entry name" value="2Fe-2S-bd"/>
</dbReference>
<sequence length="967" mass="101303">MHDIVVRVNGRTVRGRVAGRRTLADFLREDCALTGTRVGCEEGECGSCTVLLDGRAVLACLVFAVQADGAEVVTVEGVGGPGEELAPVQRALREEHGVQCGFCTPGVVMAATGLLRDGVPEDEGGLRHALAGNLCRCTGYQGIVRAVRRAAAETPPPSPGAATPGEGGAPGAAGAPPYDPGGGDAGRGPYGVAGGPESGRGRPGEGARAERGRVGRREDARLLTGQGRFVADVALPGMAHAAFVRSPVARGRITRLDAGRARGLDGVVAVLTAADLNPRAGSLRATPMLGVKGPALTPLAEGRVRFAGEPVALVVAESRYAAEDAAELVELEIEPLPPVLDVRRAAEDAEHLVYDELDTNVNEQMTFPTRPRLRAALESSPHVVRATFRQQRLANAPLETRGIVASYALGELHAWISTQNPHEARLAISRATGVPEHNVRVTARDVGGSFGQKFWTGRDELAVAVAARLLGRPVKWIEDRRENLTTAGHGRSDEGECAFALDGEGRFLGWYLDHLEDSGAYPTGVIGGAGPFVGMMFTGPYKVPMHAFRFRSVRTNTCPRAAYRGPWTFATVAREQMIDEVAREVGLDPVELRRRNVVGAGDLPYTMPTRMVLDRVTPAETLEQAVALLGYDEFRRERRRAFEREGRLLGAGVALYVEPSGGGTMDPIGSDTATVRVAPSGAVTVHLATGSHGQGVETTMAQLVSEELGVPLEDVAVVQGDTASTPYGRGTGASGTAVITGGACRAACARVREKASRIAAHVLGADPGEVVAEGGVFRAGPGRALEWAELARLAYHDTGRLPPGETPGLEAAGSYKAPPITWSNACHACAVEVERETGRVRVLRYVVSEDCGVMINPMVVEGQIAGGVAQGVGAALFERAGYDAAGNPLAVSFAEYRLPTAAEAPEVRFGHVETPSDTPGGHKGMGQGGAVGSPPCVFNAVADALHLVGARVYETPLTPEAILATLP</sequence>
<evidence type="ECO:0000256" key="3">
    <source>
        <dbReference type="ARBA" id="ARBA00022723"/>
    </source>
</evidence>
<evidence type="ECO:0000259" key="8">
    <source>
        <dbReference type="PROSITE" id="PS51085"/>
    </source>
</evidence>
<evidence type="ECO:0000256" key="1">
    <source>
        <dbReference type="ARBA" id="ARBA00006849"/>
    </source>
</evidence>
<comment type="cofactor">
    <cofactor evidence="6">
        <name>Mo-molybdopterin cytosine dinucleotide</name>
        <dbReference type="ChEBI" id="CHEBI:71308"/>
    </cofactor>
</comment>
<dbReference type="OrthoDB" id="9758509at2"/>
<comment type="caution">
    <text evidence="9">The sequence shown here is derived from an EMBL/GenBank/DDBJ whole genome shotgun (WGS) entry which is preliminary data.</text>
</comment>
<dbReference type="Pfam" id="PF01799">
    <property type="entry name" value="Fer2_2"/>
    <property type="match status" value="1"/>
</dbReference>
<dbReference type="PIRSF" id="PIRSF000127">
    <property type="entry name" value="Xanthine_DH"/>
    <property type="match status" value="1"/>
</dbReference>
<dbReference type="InterPro" id="IPR036856">
    <property type="entry name" value="Ald_Oxase/Xan_DH_a/b_sf"/>
</dbReference>
<keyword evidence="2" id="KW-0500">Molybdenum</keyword>
<dbReference type="InterPro" id="IPR000674">
    <property type="entry name" value="Ald_Oxase/Xan_DH_a/b"/>
</dbReference>
<dbReference type="RefSeq" id="WP_119929117.1">
    <property type="nucleotide sequence ID" value="NZ_QZEY01000011.1"/>
</dbReference>
<dbReference type="InterPro" id="IPR012675">
    <property type="entry name" value="Beta-grasp_dom_sf"/>
</dbReference>
<dbReference type="GO" id="GO:0016491">
    <property type="term" value="F:oxidoreductase activity"/>
    <property type="evidence" value="ECO:0007669"/>
    <property type="project" value="UniProtKB-KW"/>
</dbReference>
<dbReference type="SUPFAM" id="SSF56003">
    <property type="entry name" value="Molybdenum cofactor-binding domain"/>
    <property type="match status" value="1"/>
</dbReference>
<dbReference type="GO" id="GO:0005506">
    <property type="term" value="F:iron ion binding"/>
    <property type="evidence" value="ECO:0007669"/>
    <property type="project" value="InterPro"/>
</dbReference>
<dbReference type="InterPro" id="IPR046867">
    <property type="entry name" value="AldOxase/xan_DH_MoCoBD2"/>
</dbReference>
<keyword evidence="3" id="KW-0479">Metal-binding</keyword>
<dbReference type="SMART" id="SM01008">
    <property type="entry name" value="Ald_Xan_dh_C"/>
    <property type="match status" value="1"/>
</dbReference>
<comment type="similarity">
    <text evidence="1">Belongs to the xanthine dehydrogenase family.</text>
</comment>
<dbReference type="CDD" id="cd00207">
    <property type="entry name" value="fer2"/>
    <property type="match status" value="1"/>
</dbReference>
<dbReference type="AlphaFoldDB" id="A0A3A4AD26"/>
<dbReference type="InterPro" id="IPR036884">
    <property type="entry name" value="2Fe-2S-bd_dom_sf"/>
</dbReference>
<keyword evidence="5" id="KW-0408">Iron</keyword>
<reference evidence="9 10" key="1">
    <citation type="submission" date="2018-09" db="EMBL/GenBank/DDBJ databases">
        <title>YIM 75507 draft genome.</title>
        <authorList>
            <person name="Tang S."/>
            <person name="Feng Y."/>
        </authorList>
    </citation>
    <scope>NUCLEOTIDE SEQUENCE [LARGE SCALE GENOMIC DNA]</scope>
    <source>
        <strain evidence="9 10">YIM 75507</strain>
    </source>
</reference>
<evidence type="ECO:0000256" key="6">
    <source>
        <dbReference type="ARBA" id="ARBA00053029"/>
    </source>
</evidence>
<evidence type="ECO:0000256" key="7">
    <source>
        <dbReference type="SAM" id="MobiDB-lite"/>
    </source>
</evidence>
<dbReference type="Gene3D" id="1.10.150.120">
    <property type="entry name" value="[2Fe-2S]-binding domain"/>
    <property type="match status" value="1"/>
</dbReference>
<dbReference type="Pfam" id="PF01315">
    <property type="entry name" value="Ald_Xan_dh_C"/>
    <property type="match status" value="1"/>
</dbReference>
<dbReference type="PANTHER" id="PTHR11908:SF132">
    <property type="entry name" value="ALDEHYDE OXIDASE 1-RELATED"/>
    <property type="match status" value="1"/>
</dbReference>
<evidence type="ECO:0000256" key="2">
    <source>
        <dbReference type="ARBA" id="ARBA00022505"/>
    </source>
</evidence>
<evidence type="ECO:0000256" key="5">
    <source>
        <dbReference type="ARBA" id="ARBA00023004"/>
    </source>
</evidence>
<dbReference type="PROSITE" id="PS51085">
    <property type="entry name" value="2FE2S_FER_2"/>
    <property type="match status" value="1"/>
</dbReference>
<dbReference type="Gene3D" id="3.10.20.30">
    <property type="match status" value="1"/>
</dbReference>
<dbReference type="InterPro" id="IPR008274">
    <property type="entry name" value="AldOxase/xan_DH_MoCoBD1"/>
</dbReference>
<dbReference type="SUPFAM" id="SSF54665">
    <property type="entry name" value="CO dehydrogenase molybdoprotein N-domain-like"/>
    <property type="match status" value="1"/>
</dbReference>
<dbReference type="SUPFAM" id="SSF54292">
    <property type="entry name" value="2Fe-2S ferredoxin-like"/>
    <property type="match status" value="1"/>
</dbReference>
<evidence type="ECO:0000313" key="10">
    <source>
        <dbReference type="Proteomes" id="UP000265768"/>
    </source>
</evidence>
<keyword evidence="10" id="KW-1185">Reference proteome</keyword>
<protein>
    <submittedName>
        <fullName evidence="9">Xanthine dehydrogenase family protein molybdopterin-binding subunit</fullName>
    </submittedName>
</protein>
<feature type="domain" description="2Fe-2S ferredoxin-type" evidence="8">
    <location>
        <begin position="2"/>
        <end position="78"/>
    </location>
</feature>
<organism evidence="9 10">
    <name type="scientific">Bailinhaonella thermotolerans</name>
    <dbReference type="NCBI Taxonomy" id="1070861"/>
    <lineage>
        <taxon>Bacteria</taxon>
        <taxon>Bacillati</taxon>
        <taxon>Actinomycetota</taxon>
        <taxon>Actinomycetes</taxon>
        <taxon>Streptosporangiales</taxon>
        <taxon>Streptosporangiaceae</taxon>
        <taxon>Bailinhaonella</taxon>
    </lineage>
</organism>
<dbReference type="InterPro" id="IPR037165">
    <property type="entry name" value="AldOxase/xan_DH_Mopterin-bd_sf"/>
</dbReference>
<dbReference type="InterPro" id="IPR036010">
    <property type="entry name" value="2Fe-2S_ferredoxin-like_sf"/>
</dbReference>
<accession>A0A3A4AD26</accession>
<evidence type="ECO:0000313" key="9">
    <source>
        <dbReference type="EMBL" id="RJL27216.1"/>
    </source>
</evidence>
<dbReference type="EMBL" id="QZEY01000011">
    <property type="protein sequence ID" value="RJL27216.1"/>
    <property type="molecule type" value="Genomic_DNA"/>
</dbReference>
<dbReference type="FunFam" id="3.30.365.10:FF:000001">
    <property type="entry name" value="Xanthine dehydrogenase oxidase"/>
    <property type="match status" value="1"/>
</dbReference>
<dbReference type="PROSITE" id="PS00197">
    <property type="entry name" value="2FE2S_FER_1"/>
    <property type="match status" value="1"/>
</dbReference>
<feature type="compositionally biased region" description="Basic and acidic residues" evidence="7">
    <location>
        <begin position="199"/>
        <end position="220"/>
    </location>
</feature>
<dbReference type="InterPro" id="IPR001041">
    <property type="entry name" value="2Fe-2S_ferredoxin-type"/>
</dbReference>
<dbReference type="Pfam" id="PF20256">
    <property type="entry name" value="MoCoBD_2"/>
    <property type="match status" value="1"/>
</dbReference>
<name>A0A3A4AD26_9ACTN</name>
<dbReference type="Gene3D" id="3.90.1170.50">
    <property type="entry name" value="Aldehyde oxidase/xanthine dehydrogenase, a/b hammerhead"/>
    <property type="match status" value="1"/>
</dbReference>
<dbReference type="InterPro" id="IPR016208">
    <property type="entry name" value="Ald_Oxase/xanthine_DH-like"/>
</dbReference>
<dbReference type="Pfam" id="PF00111">
    <property type="entry name" value="Fer2"/>
    <property type="match status" value="1"/>
</dbReference>
<proteinExistence type="inferred from homology"/>
<dbReference type="InterPro" id="IPR006058">
    <property type="entry name" value="2Fe2S_fd_BS"/>
</dbReference>
<evidence type="ECO:0000256" key="4">
    <source>
        <dbReference type="ARBA" id="ARBA00023002"/>
    </source>
</evidence>
<gene>
    <name evidence="9" type="ORF">D5H75_25830</name>
</gene>
<dbReference type="SUPFAM" id="SSF47741">
    <property type="entry name" value="CO dehydrogenase ISP C-domain like"/>
    <property type="match status" value="1"/>
</dbReference>
<dbReference type="Proteomes" id="UP000265768">
    <property type="component" value="Unassembled WGS sequence"/>
</dbReference>
<dbReference type="GO" id="GO:0051537">
    <property type="term" value="F:2 iron, 2 sulfur cluster binding"/>
    <property type="evidence" value="ECO:0007669"/>
    <property type="project" value="InterPro"/>
</dbReference>
<dbReference type="PANTHER" id="PTHR11908">
    <property type="entry name" value="XANTHINE DEHYDROGENASE"/>
    <property type="match status" value="1"/>
</dbReference>
<dbReference type="Gene3D" id="3.30.365.10">
    <property type="entry name" value="Aldehyde oxidase/xanthine dehydrogenase, molybdopterin binding domain"/>
    <property type="match status" value="4"/>
</dbReference>
<feature type="compositionally biased region" description="Gly residues" evidence="7">
    <location>
        <begin position="180"/>
        <end position="198"/>
    </location>
</feature>
<keyword evidence="4" id="KW-0560">Oxidoreductase</keyword>